<name>A0AAV6GGL0_9TELE</name>
<protein>
    <submittedName>
        <fullName evidence="2">Uncharacterized protein</fullName>
    </submittedName>
</protein>
<evidence type="ECO:0000313" key="2">
    <source>
        <dbReference type="EMBL" id="KAG5273940.1"/>
    </source>
</evidence>
<evidence type="ECO:0000256" key="1">
    <source>
        <dbReference type="SAM" id="Phobius"/>
    </source>
</evidence>
<feature type="transmembrane region" description="Helical" evidence="1">
    <location>
        <begin position="144"/>
        <end position="168"/>
    </location>
</feature>
<keyword evidence="1" id="KW-1133">Transmembrane helix</keyword>
<dbReference type="EMBL" id="JADWDJ010000011">
    <property type="protein sequence ID" value="KAG5273940.1"/>
    <property type="molecule type" value="Genomic_DNA"/>
</dbReference>
<keyword evidence="3" id="KW-1185">Reference proteome</keyword>
<organism evidence="2 3">
    <name type="scientific">Alosa alosa</name>
    <name type="common">allis shad</name>
    <dbReference type="NCBI Taxonomy" id="278164"/>
    <lineage>
        <taxon>Eukaryota</taxon>
        <taxon>Metazoa</taxon>
        <taxon>Chordata</taxon>
        <taxon>Craniata</taxon>
        <taxon>Vertebrata</taxon>
        <taxon>Euteleostomi</taxon>
        <taxon>Actinopterygii</taxon>
        <taxon>Neopterygii</taxon>
        <taxon>Teleostei</taxon>
        <taxon>Clupei</taxon>
        <taxon>Clupeiformes</taxon>
        <taxon>Clupeoidei</taxon>
        <taxon>Clupeidae</taxon>
        <taxon>Alosa</taxon>
    </lineage>
</organism>
<proteinExistence type="predicted"/>
<dbReference type="Proteomes" id="UP000823561">
    <property type="component" value="Chromosome 11"/>
</dbReference>
<sequence length="205" mass="22869">MLHQLKDAAKGLLRWLRSRESSEPESKTREMSVEEGKALAHRFQVIESCVGLLGCLFVMVAVWTPFWLGSQGLWTVVNTTSSDNEWTVQDRGWTGDRVIKALSESSRVFAVLAFVMAVCSGVLCLIFALCWTHDTVHTYTNARSLLMVGTALKPTTLLLITLSLTGPWSLHLLPPHMMQSYWLGPGFSEGYDTILPYIPVATPRL</sequence>
<gene>
    <name evidence="2" type="ORF">AALO_G00157420</name>
</gene>
<accession>A0AAV6GGL0</accession>
<comment type="caution">
    <text evidence="2">The sequence shown here is derived from an EMBL/GenBank/DDBJ whole genome shotgun (WGS) entry which is preliminary data.</text>
</comment>
<keyword evidence="1" id="KW-0472">Membrane</keyword>
<feature type="transmembrane region" description="Helical" evidence="1">
    <location>
        <begin position="108"/>
        <end position="132"/>
    </location>
</feature>
<feature type="transmembrane region" description="Helical" evidence="1">
    <location>
        <begin position="45"/>
        <end position="68"/>
    </location>
</feature>
<evidence type="ECO:0000313" key="3">
    <source>
        <dbReference type="Proteomes" id="UP000823561"/>
    </source>
</evidence>
<keyword evidence="1" id="KW-0812">Transmembrane</keyword>
<dbReference type="AlphaFoldDB" id="A0AAV6GGL0"/>
<reference evidence="2" key="1">
    <citation type="submission" date="2020-10" db="EMBL/GenBank/DDBJ databases">
        <title>Chromosome-scale genome assembly of the Allis shad, Alosa alosa.</title>
        <authorList>
            <person name="Margot Z."/>
            <person name="Christophe K."/>
            <person name="Cabau C."/>
            <person name="Louis A."/>
            <person name="Berthelot C."/>
            <person name="Parey E."/>
            <person name="Roest Crollius H."/>
            <person name="Montfort J."/>
            <person name="Robinson-Rechavi M."/>
            <person name="Bucao C."/>
            <person name="Bouchez O."/>
            <person name="Gislard M."/>
            <person name="Lluch J."/>
            <person name="Milhes M."/>
            <person name="Lampietro C."/>
            <person name="Lopez Roques C."/>
            <person name="Donnadieu C."/>
            <person name="Braasch I."/>
            <person name="Desvignes T."/>
            <person name="Postlethwait J."/>
            <person name="Bobe J."/>
            <person name="Guiguen Y."/>
        </authorList>
    </citation>
    <scope>NUCLEOTIDE SEQUENCE</scope>
    <source>
        <strain evidence="2">M-15738</strain>
        <tissue evidence="2">Blood</tissue>
    </source>
</reference>